<proteinExistence type="predicted"/>
<gene>
    <name evidence="5" type="ORF">E4L98_26465</name>
</gene>
<keyword evidence="3" id="KW-0812">Transmembrane</keyword>
<dbReference type="RefSeq" id="WP_135204526.1">
    <property type="nucleotide sequence ID" value="NZ_SPVG01000253.1"/>
</dbReference>
<accession>A0A4Y9S7L8</accession>
<keyword evidence="3" id="KW-1133">Transmembrane helix</keyword>
<feature type="transmembrane region" description="Helical" evidence="3">
    <location>
        <begin position="123"/>
        <end position="144"/>
    </location>
</feature>
<keyword evidence="6" id="KW-1185">Reference proteome</keyword>
<dbReference type="SUPFAM" id="SSF55073">
    <property type="entry name" value="Nucleotide cyclase"/>
    <property type="match status" value="1"/>
</dbReference>
<organism evidence="5 6">
    <name type="scientific">Duganella callida</name>
    <dbReference type="NCBI Taxonomy" id="2561932"/>
    <lineage>
        <taxon>Bacteria</taxon>
        <taxon>Pseudomonadati</taxon>
        <taxon>Pseudomonadota</taxon>
        <taxon>Betaproteobacteria</taxon>
        <taxon>Burkholderiales</taxon>
        <taxon>Oxalobacteraceae</taxon>
        <taxon>Telluria group</taxon>
        <taxon>Duganella</taxon>
    </lineage>
</organism>
<dbReference type="PANTHER" id="PTHR45138:SF9">
    <property type="entry name" value="DIGUANYLATE CYCLASE DGCM-RELATED"/>
    <property type="match status" value="1"/>
</dbReference>
<feature type="transmembrane region" description="Helical" evidence="3">
    <location>
        <begin position="66"/>
        <end position="87"/>
    </location>
</feature>
<reference evidence="5 6" key="1">
    <citation type="submission" date="2019-03" db="EMBL/GenBank/DDBJ databases">
        <title>Draft Genome Sequence of Duganella callidus sp. nov., a Novel Duganella Species Isolated from Cultivated Soil.</title>
        <authorList>
            <person name="Raths R."/>
            <person name="Peta V."/>
            <person name="Bucking H."/>
        </authorList>
    </citation>
    <scope>NUCLEOTIDE SEQUENCE [LARGE SCALE GENOMIC DNA]</scope>
    <source>
        <strain evidence="5 6">DN04</strain>
    </source>
</reference>
<dbReference type="EC" id="2.7.7.65" evidence="1"/>
<dbReference type="InterPro" id="IPR029787">
    <property type="entry name" value="Nucleotide_cyclase"/>
</dbReference>
<feature type="domain" description="GGDEF" evidence="4">
    <location>
        <begin position="250"/>
        <end position="384"/>
    </location>
</feature>
<dbReference type="AlphaFoldDB" id="A0A4Y9S7L8"/>
<dbReference type="SMART" id="SM00267">
    <property type="entry name" value="GGDEF"/>
    <property type="match status" value="1"/>
</dbReference>
<evidence type="ECO:0000313" key="6">
    <source>
        <dbReference type="Proteomes" id="UP000297729"/>
    </source>
</evidence>
<feature type="transmembrane region" description="Helical" evidence="3">
    <location>
        <begin position="185"/>
        <end position="208"/>
    </location>
</feature>
<dbReference type="Gene3D" id="3.30.70.270">
    <property type="match status" value="1"/>
</dbReference>
<dbReference type="InterPro" id="IPR050469">
    <property type="entry name" value="Diguanylate_Cyclase"/>
</dbReference>
<evidence type="ECO:0000256" key="2">
    <source>
        <dbReference type="ARBA" id="ARBA00034247"/>
    </source>
</evidence>
<name>A0A4Y9S7L8_9BURK</name>
<evidence type="ECO:0000256" key="3">
    <source>
        <dbReference type="SAM" id="Phobius"/>
    </source>
</evidence>
<dbReference type="InterPro" id="IPR000160">
    <property type="entry name" value="GGDEF_dom"/>
</dbReference>
<comment type="caution">
    <text evidence="5">The sequence shown here is derived from an EMBL/GenBank/DDBJ whole genome shotgun (WGS) entry which is preliminary data.</text>
</comment>
<dbReference type="PANTHER" id="PTHR45138">
    <property type="entry name" value="REGULATORY COMPONENTS OF SENSORY TRANSDUCTION SYSTEM"/>
    <property type="match status" value="1"/>
</dbReference>
<dbReference type="Proteomes" id="UP000297729">
    <property type="component" value="Unassembled WGS sequence"/>
</dbReference>
<dbReference type="Pfam" id="PF00990">
    <property type="entry name" value="GGDEF"/>
    <property type="match status" value="1"/>
</dbReference>
<dbReference type="OrthoDB" id="9813903at2"/>
<dbReference type="FunFam" id="3.30.70.270:FF:000001">
    <property type="entry name" value="Diguanylate cyclase domain protein"/>
    <property type="match status" value="1"/>
</dbReference>
<evidence type="ECO:0000259" key="4">
    <source>
        <dbReference type="PROSITE" id="PS50887"/>
    </source>
</evidence>
<evidence type="ECO:0000313" key="5">
    <source>
        <dbReference type="EMBL" id="TFW15528.1"/>
    </source>
</evidence>
<dbReference type="CDD" id="cd01949">
    <property type="entry name" value="GGDEF"/>
    <property type="match status" value="1"/>
</dbReference>
<feature type="transmembrane region" description="Helical" evidence="3">
    <location>
        <begin position="99"/>
        <end position="117"/>
    </location>
</feature>
<sequence length="390" mass="41902">MDIRTLLLALALGNLSLCAALFFFEQGGSANATGPAPRRHLSWGHAKLCQAVAWTLLYFRGVLPDFLTIPLANAILFAGFALDAAALWELAGRRVWRRYLLPALGAAVGVYTAGWLLQFGAGARTAIASVAAGFFFVSGIAALGRGWRAGTPLRRYLLLLMLVLTVMVVARGLRGLTPDGASPLLAQLGVAALYLMMLANAFGYLLLVREQAQSELARLEVVDPLTDVPNRRGFYQALTPWIALARRPGMPAALIVMNLDQFKRVNDNYGHPAGDMVLKAMVDICKKQLRDSDQMGRLGGAEFAILLPRTGQADAVMVAERIRSAIAALPVKAEAEKAIISMTASLGVTVIRAEDSTVSLFKRADEALQAAKLAGRNRVMEAQVSSMIDA</sequence>
<dbReference type="PROSITE" id="PS50887">
    <property type="entry name" value="GGDEF"/>
    <property type="match status" value="1"/>
</dbReference>
<dbReference type="InterPro" id="IPR043128">
    <property type="entry name" value="Rev_trsase/Diguanyl_cyclase"/>
</dbReference>
<dbReference type="EMBL" id="SPVG01000253">
    <property type="protein sequence ID" value="TFW15528.1"/>
    <property type="molecule type" value="Genomic_DNA"/>
</dbReference>
<evidence type="ECO:0000256" key="1">
    <source>
        <dbReference type="ARBA" id="ARBA00012528"/>
    </source>
</evidence>
<dbReference type="GO" id="GO:0052621">
    <property type="term" value="F:diguanylate cyclase activity"/>
    <property type="evidence" value="ECO:0007669"/>
    <property type="project" value="UniProtKB-EC"/>
</dbReference>
<dbReference type="NCBIfam" id="TIGR00254">
    <property type="entry name" value="GGDEF"/>
    <property type="match status" value="1"/>
</dbReference>
<comment type="catalytic activity">
    <reaction evidence="2">
        <text>2 GTP = 3',3'-c-di-GMP + 2 diphosphate</text>
        <dbReference type="Rhea" id="RHEA:24898"/>
        <dbReference type="ChEBI" id="CHEBI:33019"/>
        <dbReference type="ChEBI" id="CHEBI:37565"/>
        <dbReference type="ChEBI" id="CHEBI:58805"/>
        <dbReference type="EC" id="2.7.7.65"/>
    </reaction>
</comment>
<keyword evidence="3" id="KW-0472">Membrane</keyword>
<feature type="transmembrane region" description="Helical" evidence="3">
    <location>
        <begin position="156"/>
        <end position="173"/>
    </location>
</feature>
<protein>
    <recommendedName>
        <fullName evidence="1">diguanylate cyclase</fullName>
        <ecNumber evidence="1">2.7.7.65</ecNumber>
    </recommendedName>
</protein>